<feature type="region of interest" description="Disordered" evidence="5">
    <location>
        <begin position="240"/>
        <end position="271"/>
    </location>
</feature>
<feature type="domain" description="Origin recognition complex subunit 2 RecA-like" evidence="6">
    <location>
        <begin position="388"/>
        <end position="577"/>
    </location>
</feature>
<feature type="region of interest" description="Disordered" evidence="5">
    <location>
        <begin position="1"/>
        <end position="135"/>
    </location>
</feature>
<reference evidence="9" key="1">
    <citation type="submission" date="2019-03" db="EMBL/GenBank/DDBJ databases">
        <title>Snf2 controls pulcherriminic acid biosynthesis and connects pigmentation and antifungal activity of the yeast Metschnikowia pulcherrima.</title>
        <authorList>
            <person name="Gore-Lloyd D."/>
            <person name="Sumann I."/>
            <person name="Brachmann A.O."/>
            <person name="Schneeberger K."/>
            <person name="Ortiz-Merino R.A."/>
            <person name="Moreno-Beltran M."/>
            <person name="Schlaefli M."/>
            <person name="Kirner P."/>
            <person name="Santos Kron A."/>
            <person name="Wolfe K.H."/>
            <person name="Piel J."/>
            <person name="Ahrens C.H."/>
            <person name="Henk D."/>
            <person name="Freimoser F.M."/>
        </authorList>
    </citation>
    <scope>NUCLEOTIDE SEQUENCE [LARGE SCALE GENOMIC DNA]</scope>
    <source>
        <strain evidence="9">APC 1.2</strain>
    </source>
</reference>
<comment type="similarity">
    <text evidence="2">Belongs to the ORC2 family.</text>
</comment>
<dbReference type="PROSITE" id="PS00354">
    <property type="entry name" value="HMGI_Y"/>
    <property type="match status" value="1"/>
</dbReference>
<feature type="region of interest" description="Disordered" evidence="5">
    <location>
        <begin position="157"/>
        <end position="221"/>
    </location>
</feature>
<dbReference type="PANTHER" id="PTHR14052">
    <property type="entry name" value="ORIGIN RECOGNITION COMPLEX SUBUNIT 2"/>
    <property type="match status" value="1"/>
</dbReference>
<dbReference type="STRING" id="2163413.A0A4P6XSQ2"/>
<feature type="compositionally biased region" description="Basic and acidic residues" evidence="5">
    <location>
        <begin position="62"/>
        <end position="78"/>
    </location>
</feature>
<accession>A0A4P6XSQ2</accession>
<keyword evidence="3" id="KW-0235">DNA replication</keyword>
<evidence type="ECO:0000256" key="5">
    <source>
        <dbReference type="SAM" id="MobiDB-lite"/>
    </source>
</evidence>
<keyword evidence="4" id="KW-0539">Nucleus</keyword>
<dbReference type="EMBL" id="CP034459">
    <property type="protein sequence ID" value="QBM89011.1"/>
    <property type="molecule type" value="Genomic_DNA"/>
</dbReference>
<dbReference type="AlphaFoldDB" id="A0A4P6XSQ2"/>
<feature type="compositionally biased region" description="Basic and acidic residues" evidence="5">
    <location>
        <begin position="86"/>
        <end position="135"/>
    </location>
</feature>
<protein>
    <submittedName>
        <fullName evidence="8">Origin recognition complex subunit 2</fullName>
    </submittedName>
</protein>
<sequence>MVHGETIPPLSKESANTDHSDVQNLATPRAKKVKSSSKLMLEEDGSEEDECHLRANLIESKNVIEVKDETPAEPETPKKRGRGRPKKGESPKKPVDLTPRRSGRRLELDKRKEEEMKTEMEERRKKQELEQKRLEEKAREAKMELEAHNAMRILEGLEPIAIDDKNEESSASPKKTPLSPRKPQTPKKRKVDLLGSPSPRSSIERRSKKGRPSRQENVTKQVVSIFQMDDHEIFAEKKAATPIEKGDTPAPNDSSPVSLNFENKGQSTFSRTPTISGIRRELPKTIETDAPEVKTFTPFPVPDIDGEGNLTDPNFIKTHLSDVAASFDPNARLTDERAFFLEGSEGYFEQHSLRFRPSTNSLASNAPALDYDEFIPMSTLGLFIHKDEKSALQAYQEGLFHQWCYVLSQGFNLNLFGIGSKASTIMKFIEGFFVDWYSETIKDDEQIPGVMVINGYNPSTKLKRVIHDIVSVVVSEEEKTDKTFRMPKHVSEAFPFLMSYLKKNVCQSKKNDIVKPRLILVVHNIDGEAFRDERSQNFLSQLASLPNVWLIVSTDNINVGLLWDLYRFKNFNFIWHELTTYEPYGVEMSFKDVLSMGKSKKFVGSKGAKYVLASLTTNARDLYKTLLKLQMQKLEEMITSKATRVGLRANAKFSLELKNFYDKCVQEYIVSNEINFNTLLREFVEHKMCSLARNLAGQDIVFVPFTYDEMEKLMQEEF</sequence>
<gene>
    <name evidence="8" type="primary">MPUL0D00700</name>
    <name evidence="8" type="ORF">METSCH_D00700</name>
</gene>
<evidence type="ECO:0000259" key="7">
    <source>
        <dbReference type="Pfam" id="PF24882"/>
    </source>
</evidence>
<dbReference type="GO" id="GO:0005664">
    <property type="term" value="C:nuclear origin of replication recognition complex"/>
    <property type="evidence" value="ECO:0007669"/>
    <property type="project" value="TreeGrafter"/>
</dbReference>
<dbReference type="InterPro" id="IPR056772">
    <property type="entry name" value="RecA-like_ORC2"/>
</dbReference>
<evidence type="ECO:0000256" key="2">
    <source>
        <dbReference type="ARBA" id="ARBA00007421"/>
    </source>
</evidence>
<dbReference type="Pfam" id="PF24882">
    <property type="entry name" value="WHD_ORC2"/>
    <property type="match status" value="1"/>
</dbReference>
<evidence type="ECO:0000259" key="6">
    <source>
        <dbReference type="Pfam" id="PF04084"/>
    </source>
</evidence>
<dbReference type="GO" id="GO:0006355">
    <property type="term" value="P:regulation of DNA-templated transcription"/>
    <property type="evidence" value="ECO:0007669"/>
    <property type="project" value="InterPro"/>
</dbReference>
<dbReference type="GO" id="GO:0006260">
    <property type="term" value="P:DNA replication"/>
    <property type="evidence" value="ECO:0007669"/>
    <property type="project" value="UniProtKB-KW"/>
</dbReference>
<dbReference type="InterPro" id="IPR007220">
    <property type="entry name" value="ORC2"/>
</dbReference>
<evidence type="ECO:0000256" key="3">
    <source>
        <dbReference type="ARBA" id="ARBA00022705"/>
    </source>
</evidence>
<comment type="subcellular location">
    <subcellularLocation>
        <location evidence="1">Nucleus</location>
    </subcellularLocation>
</comment>
<dbReference type="InterPro" id="IPR056773">
    <property type="entry name" value="WHD_ORC2"/>
</dbReference>
<dbReference type="InterPro" id="IPR000637">
    <property type="entry name" value="HMGI/Y_DNA-bd_CS"/>
</dbReference>
<evidence type="ECO:0000256" key="4">
    <source>
        <dbReference type="ARBA" id="ARBA00023242"/>
    </source>
</evidence>
<feature type="domain" description="Origin recognition complex subunit 2 winged-helix" evidence="7">
    <location>
        <begin position="650"/>
        <end position="709"/>
    </location>
</feature>
<dbReference type="GO" id="GO:0003688">
    <property type="term" value="F:DNA replication origin binding"/>
    <property type="evidence" value="ECO:0007669"/>
    <property type="project" value="TreeGrafter"/>
</dbReference>
<keyword evidence="9" id="KW-1185">Reference proteome</keyword>
<name>A0A4P6XSQ2_9ASCO</name>
<evidence type="ECO:0000313" key="8">
    <source>
        <dbReference type="EMBL" id="QBM89011.1"/>
    </source>
</evidence>
<dbReference type="PANTHER" id="PTHR14052:SF0">
    <property type="entry name" value="ORIGIN RECOGNITION COMPLEX SUBUNIT 2"/>
    <property type="match status" value="1"/>
</dbReference>
<evidence type="ECO:0000256" key="1">
    <source>
        <dbReference type="ARBA" id="ARBA00004123"/>
    </source>
</evidence>
<dbReference type="Proteomes" id="UP000292447">
    <property type="component" value="Chromosome IV"/>
</dbReference>
<feature type="compositionally biased region" description="Polar residues" evidence="5">
    <location>
        <begin position="251"/>
        <end position="271"/>
    </location>
</feature>
<evidence type="ECO:0000313" key="9">
    <source>
        <dbReference type="Proteomes" id="UP000292447"/>
    </source>
</evidence>
<proteinExistence type="inferred from homology"/>
<organism evidence="8 9">
    <name type="scientific">Metschnikowia aff. pulcherrima</name>
    <dbReference type="NCBI Taxonomy" id="2163413"/>
    <lineage>
        <taxon>Eukaryota</taxon>
        <taxon>Fungi</taxon>
        <taxon>Dikarya</taxon>
        <taxon>Ascomycota</taxon>
        <taxon>Saccharomycotina</taxon>
        <taxon>Pichiomycetes</taxon>
        <taxon>Metschnikowiaceae</taxon>
        <taxon>Metschnikowia</taxon>
    </lineage>
</organism>
<dbReference type="Pfam" id="PF04084">
    <property type="entry name" value="RecA-like_ORC2"/>
    <property type="match status" value="1"/>
</dbReference>